<dbReference type="KEGG" id="bcj:BCAM1046"/>
<dbReference type="RefSeq" id="WP_012493226.1">
    <property type="nucleotide sequence ID" value="NC_011001.1"/>
</dbReference>
<keyword evidence="2" id="KW-1185">Reference proteome</keyword>
<dbReference type="HOGENOM" id="CLU_2435140_0_0_4"/>
<dbReference type="EMBL" id="AM747721">
    <property type="protein sequence ID" value="CAR54900.1"/>
    <property type="molecule type" value="Genomic_DNA"/>
</dbReference>
<organism evidence="1 2">
    <name type="scientific">Burkholderia cenocepacia (strain ATCC BAA-245 / DSM 16553 / LMG 16656 / NCTC 13227 / J2315 / CF5610)</name>
    <name type="common">Burkholderia cepacia (strain J2315)</name>
    <dbReference type="NCBI Taxonomy" id="216591"/>
    <lineage>
        <taxon>Bacteria</taxon>
        <taxon>Pseudomonadati</taxon>
        <taxon>Pseudomonadota</taxon>
        <taxon>Betaproteobacteria</taxon>
        <taxon>Burkholderiales</taxon>
        <taxon>Burkholderiaceae</taxon>
        <taxon>Burkholderia</taxon>
        <taxon>Burkholderia cepacia complex</taxon>
    </lineage>
</organism>
<reference evidence="1 2" key="1">
    <citation type="journal article" date="2009" name="J. Bacteriol.">
        <title>The genome of Burkholderia cenocepacia J2315, an epidemic pathogen of cystic fibrosis patients.</title>
        <authorList>
            <person name="Holden M.T."/>
            <person name="Seth-Smith H.M."/>
            <person name="Crossman L.C."/>
            <person name="Sebaihia M."/>
            <person name="Bentley S.D."/>
            <person name="Cerdeno-Tarraga A.M."/>
            <person name="Thomson N.R."/>
            <person name="Bason N."/>
            <person name="Quail M.A."/>
            <person name="Sharp S."/>
            <person name="Cherevach I."/>
            <person name="Churcher C."/>
            <person name="Goodhead I."/>
            <person name="Hauser H."/>
            <person name="Holroyd N."/>
            <person name="Mungall K."/>
            <person name="Scott P."/>
            <person name="Walker D."/>
            <person name="White B."/>
            <person name="Rose H."/>
            <person name="Iversen P."/>
            <person name="Mil-Homens D."/>
            <person name="Rocha E.P."/>
            <person name="Fialho A.M."/>
            <person name="Baldwin A."/>
            <person name="Dowson C."/>
            <person name="Barrell B.G."/>
            <person name="Govan J.R."/>
            <person name="Vandamme P."/>
            <person name="Hart C.A."/>
            <person name="Mahenthiralingam E."/>
            <person name="Parkhill J."/>
        </authorList>
    </citation>
    <scope>NUCLEOTIDE SEQUENCE [LARGE SCALE GENOMIC DNA]</scope>
    <source>
        <strain evidence="2">ATCC BAA-245 / DSM 16553 / LMG 16656 / NCTC 13227 / J2315 / CF5610</strain>
    </source>
</reference>
<dbReference type="AlphaFoldDB" id="B4EFQ1"/>
<protein>
    <submittedName>
        <fullName evidence="1">Hypothetical phage protein</fullName>
    </submittedName>
</protein>
<evidence type="ECO:0000313" key="1">
    <source>
        <dbReference type="EMBL" id="CAR54900.1"/>
    </source>
</evidence>
<gene>
    <name evidence="1" type="ORF">BCAM1046</name>
</gene>
<name>B4EFQ1_BURCJ</name>
<accession>B4EFQ1</accession>
<proteinExistence type="predicted"/>
<dbReference type="Proteomes" id="UP000001035">
    <property type="component" value="Chromosome 2"/>
</dbReference>
<sequence length="90" mass="9686">MAEHLNQHVEPAMDAFSAMGKPIPTNARQAGYEACKDMGLKSARAWECVGAVAEQLERDKPYEAQGAAMKFLDLTGAYRLMATLLAAANA</sequence>
<evidence type="ECO:0000313" key="2">
    <source>
        <dbReference type="Proteomes" id="UP000001035"/>
    </source>
</evidence>